<evidence type="ECO:0000313" key="2">
    <source>
        <dbReference type="EMBL" id="PAQ04462.1"/>
    </source>
</evidence>
<comment type="caution">
    <text evidence="2">The sequence shown here is derived from an EMBL/GenBank/DDBJ whole genome shotgun (WGS) entry which is preliminary data.</text>
</comment>
<feature type="transmembrane region" description="Helical" evidence="1">
    <location>
        <begin position="12"/>
        <end position="30"/>
    </location>
</feature>
<dbReference type="Proteomes" id="UP000216442">
    <property type="component" value="Unassembled WGS sequence"/>
</dbReference>
<sequence>MSAASKLTGYQLFVGVGIGVTSLLAGAIFVEMLGQAEKLGAHGARLATIETGVVKTSTDVVGLQRTIGEGFIKVDSSLSLLKTTMDRNAADPSVMITNLGLAEPGDVFGAIIYNDALWAFPATEAMAKRLTASGLERVQVNNALHGFKIMSINAGGVVSGAQETPPQ</sequence>
<organism evidence="2 3">
    <name type="scientific">Mesorhizobium temperatum</name>
    <dbReference type="NCBI Taxonomy" id="241416"/>
    <lineage>
        <taxon>Bacteria</taxon>
        <taxon>Pseudomonadati</taxon>
        <taxon>Pseudomonadota</taxon>
        <taxon>Alphaproteobacteria</taxon>
        <taxon>Hyphomicrobiales</taxon>
        <taxon>Phyllobacteriaceae</taxon>
        <taxon>Mesorhizobium</taxon>
    </lineage>
</organism>
<keyword evidence="1" id="KW-1133">Transmembrane helix</keyword>
<evidence type="ECO:0000256" key="1">
    <source>
        <dbReference type="SAM" id="Phobius"/>
    </source>
</evidence>
<keyword evidence="1" id="KW-0812">Transmembrane</keyword>
<proteinExistence type="predicted"/>
<gene>
    <name evidence="2" type="ORF">CIT26_35205</name>
</gene>
<evidence type="ECO:0000313" key="3">
    <source>
        <dbReference type="Proteomes" id="UP000216442"/>
    </source>
</evidence>
<dbReference type="AlphaFoldDB" id="A0A271L8N5"/>
<keyword evidence="3" id="KW-1185">Reference proteome</keyword>
<dbReference type="RefSeq" id="WP_095496885.1">
    <property type="nucleotide sequence ID" value="NZ_NPKJ01000077.1"/>
</dbReference>
<keyword evidence="1" id="KW-0472">Membrane</keyword>
<dbReference type="EMBL" id="NPKJ01000077">
    <property type="protein sequence ID" value="PAQ04462.1"/>
    <property type="molecule type" value="Genomic_DNA"/>
</dbReference>
<reference evidence="2 3" key="1">
    <citation type="submission" date="2017-08" db="EMBL/GenBank/DDBJ databases">
        <title>Mesorhizobium wenxinae sp. nov., a novel rhizobial species isolated from root nodules of chickpea (Cicer arietinum L.).</title>
        <authorList>
            <person name="Zhang J."/>
        </authorList>
    </citation>
    <scope>NUCLEOTIDE SEQUENCE [LARGE SCALE GENOMIC DNA]</scope>
    <source>
        <strain evidence="2 3">SDW018</strain>
    </source>
</reference>
<name>A0A271L8N5_9HYPH</name>
<protein>
    <submittedName>
        <fullName evidence="2">Uncharacterized protein</fullName>
    </submittedName>
</protein>
<accession>A0A271L8N5</accession>